<dbReference type="EMBL" id="JAATJH010000001">
    <property type="protein sequence ID" value="NJC25034.1"/>
    <property type="molecule type" value="Genomic_DNA"/>
</dbReference>
<comment type="caution">
    <text evidence="9">The sequence shown here is derived from an EMBL/GenBank/DDBJ whole genome shotgun (WGS) entry which is preliminary data.</text>
</comment>
<feature type="transmembrane region" description="Helical" evidence="8">
    <location>
        <begin position="200"/>
        <end position="221"/>
    </location>
</feature>
<evidence type="ECO:0000256" key="1">
    <source>
        <dbReference type="ARBA" id="ARBA00004651"/>
    </source>
</evidence>
<evidence type="ECO:0000313" key="10">
    <source>
        <dbReference type="Proteomes" id="UP000770785"/>
    </source>
</evidence>
<dbReference type="Pfam" id="PF00375">
    <property type="entry name" value="SDF"/>
    <property type="match status" value="1"/>
</dbReference>
<dbReference type="InterPro" id="IPR001991">
    <property type="entry name" value="Na-dicarboxylate_symporter"/>
</dbReference>
<feature type="transmembrane region" description="Helical" evidence="8">
    <location>
        <begin position="161"/>
        <end position="179"/>
    </location>
</feature>
<evidence type="ECO:0000256" key="8">
    <source>
        <dbReference type="SAM" id="Phobius"/>
    </source>
</evidence>
<dbReference type="PANTHER" id="PTHR42865:SF7">
    <property type="entry name" value="PROTON_GLUTAMATE-ASPARTATE SYMPORTER"/>
    <property type="match status" value="1"/>
</dbReference>
<gene>
    <name evidence="9" type="ORF">GGR27_000515</name>
</gene>
<accession>A0ABX0X7S4</accession>
<evidence type="ECO:0000256" key="4">
    <source>
        <dbReference type="ARBA" id="ARBA00022692"/>
    </source>
</evidence>
<name>A0ABX0X7S4_9BACT</name>
<keyword evidence="7 8" id="KW-0472">Membrane</keyword>
<dbReference type="RefSeq" id="WP_168035812.1">
    <property type="nucleotide sequence ID" value="NZ_JAATJH010000001.1"/>
</dbReference>
<evidence type="ECO:0000256" key="2">
    <source>
        <dbReference type="ARBA" id="ARBA00022448"/>
    </source>
</evidence>
<feature type="transmembrane region" description="Helical" evidence="8">
    <location>
        <begin position="81"/>
        <end position="103"/>
    </location>
</feature>
<dbReference type="PRINTS" id="PR00173">
    <property type="entry name" value="EDTRNSPORT"/>
</dbReference>
<keyword evidence="4 8" id="KW-0812">Transmembrane</keyword>
<keyword evidence="6 8" id="KW-1133">Transmembrane helix</keyword>
<evidence type="ECO:0000256" key="6">
    <source>
        <dbReference type="ARBA" id="ARBA00022989"/>
    </source>
</evidence>
<feature type="transmembrane region" description="Helical" evidence="8">
    <location>
        <begin position="367"/>
        <end position="389"/>
    </location>
</feature>
<feature type="transmembrane region" description="Helical" evidence="8">
    <location>
        <begin position="40"/>
        <end position="61"/>
    </location>
</feature>
<protein>
    <submittedName>
        <fullName evidence="9">Na+/H+-dicarboxylate symporter</fullName>
    </submittedName>
</protein>
<reference evidence="9 10" key="1">
    <citation type="submission" date="2020-03" db="EMBL/GenBank/DDBJ databases">
        <title>Genomic Encyclopedia of Type Strains, Phase IV (KMG-IV): sequencing the most valuable type-strain genomes for metagenomic binning, comparative biology and taxonomic classification.</title>
        <authorList>
            <person name="Goeker M."/>
        </authorList>
    </citation>
    <scope>NUCLEOTIDE SEQUENCE [LARGE SCALE GENOMIC DNA]</scope>
    <source>
        <strain evidence="9 10">DSM 105096</strain>
    </source>
</reference>
<proteinExistence type="predicted"/>
<dbReference type="Proteomes" id="UP000770785">
    <property type="component" value="Unassembled WGS sequence"/>
</dbReference>
<dbReference type="InterPro" id="IPR036458">
    <property type="entry name" value="Na:dicarbo_symporter_sf"/>
</dbReference>
<keyword evidence="2" id="KW-0813">Transport</keyword>
<dbReference type="SUPFAM" id="SSF118215">
    <property type="entry name" value="Proton glutamate symport protein"/>
    <property type="match status" value="1"/>
</dbReference>
<keyword evidence="3" id="KW-1003">Cell membrane</keyword>
<keyword evidence="10" id="KW-1185">Reference proteome</keyword>
<dbReference type="PANTHER" id="PTHR42865">
    <property type="entry name" value="PROTON/GLUTAMATE-ASPARTATE SYMPORTER"/>
    <property type="match status" value="1"/>
</dbReference>
<organism evidence="9 10">
    <name type="scientific">Neolewinella antarctica</name>
    <dbReference type="NCBI Taxonomy" id="442734"/>
    <lineage>
        <taxon>Bacteria</taxon>
        <taxon>Pseudomonadati</taxon>
        <taxon>Bacteroidota</taxon>
        <taxon>Saprospiria</taxon>
        <taxon>Saprospirales</taxon>
        <taxon>Lewinellaceae</taxon>
        <taxon>Neolewinella</taxon>
    </lineage>
</organism>
<sequence length="435" mass="45670">MKELALHWKILIGMAAGIAFGVLANELAWGEFVQDWIKPFGTIFINSLKLIAIPLIVASLIKGITDLKDISKLSAMGGRTVGIYVLTTIVAIVIGLGIVNLIGPGKGLDESTRDSLLNDFAEDAGARILDAQSQREAGPLQALVDIVPDNIVGAASSNGNMLQVIFFVICFGVGLILIDPKKAQPVKDFFDGVNEVVLKLIDLIMLAAPYGVFALLAALVVEAPSKDLFVALLLYSLCVLAGLGLMIFVIYPSLVKIFTGRSITSFFAGISPAQLLAFSTSSSAATLPVTMERVEEHLGVDEEVTSFVLPIGATINMDGTSLYQAVAAVFIAQAYGMELSLGAQLGIITTALAASIGSAAVPGAGMVMLVIVLGQAGIPEAGLALIFAVDRPLDMCRTVANVTGDATVAMLVAKSVGKLRDPQERKLDDHYVAVK</sequence>
<comment type="subcellular location">
    <subcellularLocation>
        <location evidence="1">Cell membrane</location>
        <topology evidence="1">Multi-pass membrane protein</topology>
    </subcellularLocation>
</comment>
<evidence type="ECO:0000313" key="9">
    <source>
        <dbReference type="EMBL" id="NJC25034.1"/>
    </source>
</evidence>
<feature type="transmembrane region" description="Helical" evidence="8">
    <location>
        <begin position="233"/>
        <end position="254"/>
    </location>
</feature>
<dbReference type="Gene3D" id="1.10.3860.10">
    <property type="entry name" value="Sodium:dicarboxylate symporter"/>
    <property type="match status" value="1"/>
</dbReference>
<evidence type="ECO:0000256" key="7">
    <source>
        <dbReference type="ARBA" id="ARBA00023136"/>
    </source>
</evidence>
<dbReference type="InterPro" id="IPR018107">
    <property type="entry name" value="Na-dicarboxylate_symporter_CS"/>
</dbReference>
<evidence type="ECO:0000256" key="5">
    <source>
        <dbReference type="ARBA" id="ARBA00022847"/>
    </source>
</evidence>
<evidence type="ECO:0000256" key="3">
    <source>
        <dbReference type="ARBA" id="ARBA00022475"/>
    </source>
</evidence>
<keyword evidence="5" id="KW-0769">Symport</keyword>
<dbReference type="PROSITE" id="PS00714">
    <property type="entry name" value="NA_DICARBOXYL_SYMP_2"/>
    <property type="match status" value="1"/>
</dbReference>
<feature type="transmembrane region" description="Helical" evidence="8">
    <location>
        <begin position="339"/>
        <end position="361"/>
    </location>
</feature>